<reference evidence="3 4" key="1">
    <citation type="journal article" date="2009" name="Nat. Biotechnol.">
        <title>Genome sequence of the recombinant protein production host Pichia pastoris.</title>
        <authorList>
            <person name="De Schutter K."/>
            <person name="Lin Y.C."/>
            <person name="Tiels P."/>
            <person name="Van Hecke A."/>
            <person name="Glinka S."/>
            <person name="Weber-Lehmann J."/>
            <person name="Rouze P."/>
            <person name="Van de Peer Y."/>
            <person name="Callewaert N."/>
        </authorList>
    </citation>
    <scope>NUCLEOTIDE SEQUENCE [LARGE SCALE GENOMIC DNA]</scope>
    <source>
        <strain evidence="4">GS115 / ATCC 20864</strain>
    </source>
</reference>
<sequence length="403" mass="45524">MSELQYFQQVSQAVRFQDGSSLSNLLSISIPNNLLQERSNFALPQQNRIVDQKWTDLVSTYLSLLKSITKHGDLKKAFETSLDLVSQLNRIADNETNWIIGLLILLSTELKYVGNLYNSNKGDQSTPEHSRAPLEKIADVFNRSFKICLSDKNPDLATSKKIAVYYFAGILFKLYFTMNKFDLASSLQKVLLSASSTLPSLRKVPKSHSTAYLYLNAVLNCFHNKFEEAHKNLTSALSTCLKTSTKNMQCIILLLAPLQLLVTRKLPSQKLYSQFSKVKNRYQTIFDSIKVGDLKTFDAEFVRLEEVLLRNNLYVVFLKLRQLPVLTLLKQVHNVRNSHLVKIADMTTALNFSLTHEANQNVLSSGEAEQHISILIAIGYVKGYISHGNQVAVLSKTKPFPIS</sequence>
<accession>C4R8W1</accession>
<dbReference type="OMA" id="ESQTNWI"/>
<feature type="domain" description="PCI" evidence="2">
    <location>
        <begin position="210"/>
        <end position="399"/>
    </location>
</feature>
<dbReference type="GO" id="GO:0003723">
    <property type="term" value="F:RNA binding"/>
    <property type="evidence" value="ECO:0007669"/>
    <property type="project" value="InterPro"/>
</dbReference>
<organism evidence="3 4">
    <name type="scientific">Komagataella phaffii (strain GS115 / ATCC 20864)</name>
    <name type="common">Yeast</name>
    <name type="synonym">Pichia pastoris</name>
    <dbReference type="NCBI Taxonomy" id="644223"/>
    <lineage>
        <taxon>Eukaryota</taxon>
        <taxon>Fungi</taxon>
        <taxon>Dikarya</taxon>
        <taxon>Ascomycota</taxon>
        <taxon>Saccharomycotina</taxon>
        <taxon>Pichiomycetes</taxon>
        <taxon>Pichiales</taxon>
        <taxon>Pichiaceae</taxon>
        <taxon>Komagataella</taxon>
    </lineage>
</organism>
<proteinExistence type="inferred from homology"/>
<dbReference type="Gene3D" id="1.10.10.10">
    <property type="entry name" value="Winged helix-like DNA-binding domain superfamily/Winged helix DNA-binding domain"/>
    <property type="match status" value="1"/>
</dbReference>
<dbReference type="SMART" id="SM00753">
    <property type="entry name" value="PAM"/>
    <property type="match status" value="1"/>
</dbReference>
<dbReference type="InParanoid" id="C4R8W1"/>
<dbReference type="AlphaFoldDB" id="C4R8W1"/>
<dbReference type="RefSeq" id="XP_002494215.1">
    <property type="nucleotide sequence ID" value="XM_002494170.1"/>
</dbReference>
<dbReference type="InterPro" id="IPR036388">
    <property type="entry name" value="WH-like_DNA-bd_sf"/>
</dbReference>
<evidence type="ECO:0000313" key="3">
    <source>
        <dbReference type="EMBL" id="CAY72036.1"/>
    </source>
</evidence>
<keyword evidence="4" id="KW-1185">Reference proteome</keyword>
<dbReference type="InterPro" id="IPR045114">
    <property type="entry name" value="Csn12-like"/>
</dbReference>
<dbReference type="STRING" id="644223.C4R8W1"/>
<dbReference type="PANTHER" id="PTHR12732">
    <property type="entry name" value="UNCHARACTERIZED PROTEASOME COMPONENT REGION PCI-CONTAINING"/>
    <property type="match status" value="1"/>
</dbReference>
<dbReference type="eggNOG" id="KOG2688">
    <property type="taxonomic scope" value="Eukaryota"/>
</dbReference>
<dbReference type="EMBL" id="FN392322">
    <property type="protein sequence ID" value="CAY72036.1"/>
    <property type="molecule type" value="Genomic_DNA"/>
</dbReference>
<dbReference type="FunCoup" id="C4R8W1">
    <property type="interactions" value="917"/>
</dbReference>
<gene>
    <name evidence="3" type="ordered locus">PAS_chr4_0772</name>
</gene>
<dbReference type="KEGG" id="ppa:PAS_chr4_0772"/>
<evidence type="ECO:0000256" key="1">
    <source>
        <dbReference type="ARBA" id="ARBA00025771"/>
    </source>
</evidence>
<dbReference type="PROSITE" id="PS50250">
    <property type="entry name" value="PCI"/>
    <property type="match status" value="1"/>
</dbReference>
<dbReference type="GeneID" id="8200550"/>
<dbReference type="GO" id="GO:0003690">
    <property type="term" value="F:double-stranded DNA binding"/>
    <property type="evidence" value="ECO:0007669"/>
    <property type="project" value="InterPro"/>
</dbReference>
<dbReference type="SMR" id="C4R8W1"/>
<dbReference type="InterPro" id="IPR000717">
    <property type="entry name" value="PCI_dom"/>
</dbReference>
<dbReference type="OrthoDB" id="10252687at2759"/>
<evidence type="ECO:0000259" key="2">
    <source>
        <dbReference type="PROSITE" id="PS50250"/>
    </source>
</evidence>
<comment type="similarity">
    <text evidence="1">Belongs to the CSN12 family.</text>
</comment>
<protein>
    <submittedName>
        <fullName evidence="3">Subunit of the Cop9 signalosome</fullName>
    </submittedName>
</protein>
<name>C4R8W1_KOMPG</name>
<evidence type="ECO:0000313" key="4">
    <source>
        <dbReference type="Proteomes" id="UP000000314"/>
    </source>
</evidence>
<dbReference type="Proteomes" id="UP000000314">
    <property type="component" value="Chromosome 4"/>
</dbReference>
<dbReference type="HOGENOM" id="CLU_031567_2_1_1"/>
<dbReference type="PANTHER" id="PTHR12732:SF0">
    <property type="entry name" value="PCI DOMAIN-CONTAINING PROTEIN 2"/>
    <property type="match status" value="1"/>
</dbReference>